<comment type="caution">
    <text evidence="1">The sequence shown here is derived from an EMBL/GenBank/DDBJ whole genome shotgun (WGS) entry which is preliminary data.</text>
</comment>
<reference evidence="1" key="1">
    <citation type="journal article" date="2019" name="PLoS Negl. Trop. Dis.">
        <title>Revisiting the worldwide diversity of Leptospira species in the environment.</title>
        <authorList>
            <person name="Vincent A.T."/>
            <person name="Schiettekatte O."/>
            <person name="Bourhy P."/>
            <person name="Veyrier F.J."/>
            <person name="Picardeau M."/>
        </authorList>
    </citation>
    <scope>NUCLEOTIDE SEQUENCE [LARGE SCALE GENOMIC DNA]</scope>
    <source>
        <strain evidence="1">201800277</strain>
    </source>
</reference>
<protein>
    <recommendedName>
        <fullName evidence="3">SH3 domain-containing protein</fullName>
    </recommendedName>
</protein>
<dbReference type="EMBL" id="RQFP01000014">
    <property type="protein sequence ID" value="TGK92130.1"/>
    <property type="molecule type" value="Genomic_DNA"/>
</dbReference>
<name>A0A5F1Z526_9LEPT</name>
<accession>A0A5F1Z526</accession>
<gene>
    <name evidence="1" type="ORF">EHQ30_18310</name>
</gene>
<dbReference type="AlphaFoldDB" id="A0A5F1Z526"/>
<evidence type="ECO:0008006" key="3">
    <source>
        <dbReference type="Google" id="ProtNLM"/>
    </source>
</evidence>
<proteinExistence type="predicted"/>
<evidence type="ECO:0000313" key="2">
    <source>
        <dbReference type="Proteomes" id="UP000297891"/>
    </source>
</evidence>
<evidence type="ECO:0000313" key="1">
    <source>
        <dbReference type="EMBL" id="TGK92130.1"/>
    </source>
</evidence>
<keyword evidence="2" id="KW-1185">Reference proteome</keyword>
<dbReference type="Proteomes" id="UP000297891">
    <property type="component" value="Unassembled WGS sequence"/>
</dbReference>
<organism evidence="1 2">
    <name type="scientific">Leptospira brenneri</name>
    <dbReference type="NCBI Taxonomy" id="2023182"/>
    <lineage>
        <taxon>Bacteria</taxon>
        <taxon>Pseudomonadati</taxon>
        <taxon>Spirochaetota</taxon>
        <taxon>Spirochaetia</taxon>
        <taxon>Leptospirales</taxon>
        <taxon>Leptospiraceae</taxon>
        <taxon>Leptospira</taxon>
    </lineage>
</organism>
<sequence length="249" mass="29050">MKSFVIILLLATSYIAKPISAKNNEIILFTYEAETDVFDQPSKNSKIIFKIPFGSKIKARKIPNDKNWIFSYNNDGYIESKKTVTHLSNYKRKYSILRKSYSDCWCYSSLFEIETKLKLSSNKVYYYYKANVEYQEETGSSTGSYNIVNNHLIIQIPKYIAEICYPSKNKCEKEVYPELEYDLMWNNNAKGFLDPSQSNYFSASYLFLNTNECIIQPNYTEGSNSCSEYCNNPKENENRALFDGYYCSK</sequence>
<dbReference type="RefSeq" id="WP_125232079.1">
    <property type="nucleotide sequence ID" value="NZ_NPDQ01000013.1"/>
</dbReference>